<dbReference type="FunFam" id="3.40.309.10:FF:000012">
    <property type="entry name" value="Betaine aldehyde dehydrogenase"/>
    <property type="match status" value="1"/>
</dbReference>
<dbReference type="Proteomes" id="UP001281130">
    <property type="component" value="Unassembled WGS sequence"/>
</dbReference>
<dbReference type="HOGENOM" id="CLU_005391_0_2_11"/>
<dbReference type="STRING" id="42256.RradSPS_2074"/>
<feature type="active site" evidence="3">
    <location>
        <position position="269"/>
    </location>
</feature>
<evidence type="ECO:0000256" key="3">
    <source>
        <dbReference type="PROSITE-ProRule" id="PRU10007"/>
    </source>
</evidence>
<dbReference type="GO" id="GO:0016620">
    <property type="term" value="F:oxidoreductase activity, acting on the aldehyde or oxo group of donors, NAD or NADP as acceptor"/>
    <property type="evidence" value="ECO:0007669"/>
    <property type="project" value="InterPro"/>
</dbReference>
<gene>
    <name evidence="6" type="ORF">RradSPS_2074</name>
    <name evidence="7" type="ORF">SIL72_12085</name>
</gene>
<dbReference type="EMBL" id="JAWXXX010000001">
    <property type="protein sequence ID" value="MDX5894761.1"/>
    <property type="molecule type" value="Genomic_DNA"/>
</dbReference>
<feature type="domain" description="Aldehyde dehydrogenase" evidence="5">
    <location>
        <begin position="32"/>
        <end position="494"/>
    </location>
</feature>
<dbReference type="OrthoDB" id="3495787at2"/>
<evidence type="ECO:0000256" key="2">
    <source>
        <dbReference type="ARBA" id="ARBA00023002"/>
    </source>
</evidence>
<dbReference type="Proteomes" id="UP000025229">
    <property type="component" value="Chromosome"/>
</dbReference>
<dbReference type="PROSITE" id="PS00687">
    <property type="entry name" value="ALDEHYDE_DEHYDR_GLU"/>
    <property type="match status" value="1"/>
</dbReference>
<dbReference type="RefSeq" id="WP_038682531.1">
    <property type="nucleotide sequence ID" value="NZ_CP007514.1"/>
</dbReference>
<name>A0A023X4F4_RUBRA</name>
<comment type="similarity">
    <text evidence="1 4">Belongs to the aldehyde dehydrogenase family.</text>
</comment>
<organism evidence="6 8">
    <name type="scientific">Rubrobacter radiotolerans</name>
    <name type="common">Arthrobacter radiotolerans</name>
    <dbReference type="NCBI Taxonomy" id="42256"/>
    <lineage>
        <taxon>Bacteria</taxon>
        <taxon>Bacillati</taxon>
        <taxon>Actinomycetota</taxon>
        <taxon>Rubrobacteria</taxon>
        <taxon>Rubrobacterales</taxon>
        <taxon>Rubrobacteraceae</taxon>
        <taxon>Rubrobacter</taxon>
    </lineage>
</organism>
<proteinExistence type="inferred from homology"/>
<protein>
    <submittedName>
        <fullName evidence="6 7">Aldehyde dehydrogenase</fullName>
    </submittedName>
</protein>
<dbReference type="InterPro" id="IPR016162">
    <property type="entry name" value="Ald_DH_N"/>
</dbReference>
<dbReference type="InterPro" id="IPR015590">
    <property type="entry name" value="Aldehyde_DH_dom"/>
</dbReference>
<reference evidence="6 8" key="1">
    <citation type="submission" date="2014-03" db="EMBL/GenBank/DDBJ databases">
        <title>Complete genome sequence of the Radio-Resistant Rubrobacter radiotolerans RSPS-4.</title>
        <authorList>
            <person name="Egas C.C."/>
            <person name="Barroso C.C."/>
            <person name="Froufe H.J.C."/>
            <person name="Pacheco J.J."/>
            <person name="Albuquerque L.L."/>
            <person name="da Costa M.M.S."/>
        </authorList>
    </citation>
    <scope>NUCLEOTIDE SEQUENCE [LARGE SCALE GENOMIC DNA]</scope>
    <source>
        <strain evidence="6 8">RSPS-4</strain>
    </source>
</reference>
<dbReference type="Pfam" id="PF00171">
    <property type="entry name" value="Aldedh"/>
    <property type="match status" value="1"/>
</dbReference>
<dbReference type="SUPFAM" id="SSF53720">
    <property type="entry name" value="ALDH-like"/>
    <property type="match status" value="1"/>
</dbReference>
<evidence type="ECO:0000259" key="5">
    <source>
        <dbReference type="Pfam" id="PF00171"/>
    </source>
</evidence>
<reference evidence="7" key="2">
    <citation type="submission" date="2023-11" db="EMBL/GenBank/DDBJ databases">
        <title>MicrobeMod: A computational toolkit for identifying prokaryotic methylation and restriction-modification with nanopore sequencing.</title>
        <authorList>
            <person name="Crits-Christoph A."/>
            <person name="Kang S.C."/>
            <person name="Lee H."/>
            <person name="Ostrov N."/>
        </authorList>
    </citation>
    <scope>NUCLEOTIDE SEQUENCE</scope>
    <source>
        <strain evidence="7">ATCC 51242</strain>
    </source>
</reference>
<dbReference type="eggNOG" id="COG1012">
    <property type="taxonomic scope" value="Bacteria"/>
</dbReference>
<evidence type="ECO:0000313" key="6">
    <source>
        <dbReference type="EMBL" id="AHY47357.1"/>
    </source>
</evidence>
<accession>A0A023X4F4</accession>
<evidence type="ECO:0000256" key="1">
    <source>
        <dbReference type="ARBA" id="ARBA00009986"/>
    </source>
</evidence>
<dbReference type="AlphaFoldDB" id="A0A023X4F4"/>
<dbReference type="InterPro" id="IPR029510">
    <property type="entry name" value="Ald_DH_CS_GLU"/>
</dbReference>
<dbReference type="FunFam" id="3.40.605.10:FF:000001">
    <property type="entry name" value="Aldehyde dehydrogenase 1"/>
    <property type="match status" value="1"/>
</dbReference>
<evidence type="ECO:0000313" key="7">
    <source>
        <dbReference type="EMBL" id="MDX5894761.1"/>
    </source>
</evidence>
<evidence type="ECO:0000256" key="4">
    <source>
        <dbReference type="RuleBase" id="RU003345"/>
    </source>
</evidence>
<dbReference type="InterPro" id="IPR016161">
    <property type="entry name" value="Ald_DH/histidinol_DH"/>
</dbReference>
<dbReference type="CDD" id="cd07112">
    <property type="entry name" value="ALDH_GABALDH-PuuC"/>
    <property type="match status" value="1"/>
</dbReference>
<keyword evidence="8" id="KW-1185">Reference proteome</keyword>
<dbReference type="InterPro" id="IPR016163">
    <property type="entry name" value="Ald_DH_C"/>
</dbReference>
<dbReference type="KEGG" id="rrd:RradSPS_2074"/>
<keyword evidence="2 4" id="KW-0560">Oxidoreductase</keyword>
<dbReference type="Gene3D" id="3.40.309.10">
    <property type="entry name" value="Aldehyde Dehydrogenase, Chain A, domain 2"/>
    <property type="match status" value="1"/>
</dbReference>
<sequence length="502" mass="53963">MTLRERTGADWRERAERLRLRTGAWIGSGYTPAASGETFEKTTPRDGSPLARVAACDAEDVDRAVKAAREAFESGRWSRRAPAERKAVMYRFAELIEKNLEELALTESLDVGKPISDTLSVDAPSSASYFRWYAEAIDKRYGEVAPTAPEYLATVTREPVGVVGAVVPWNYPLILTAWKSAPALAAGNSVIVKPAEQSPLSAIFLAELAAEAGIPPGVFNVVPGFGPTAGAALGRHGDVDKISFTGSSEVGKMFLTYAGESNMKRISLECGGKSPHVVFPDAPDLDEAAASIASGIFYNAGQTCHAGSRLLVHPEVKDELLQRIAAHARKTVPGDPLDPETTLGSLVDEEQMERVLGYVELAREEGAEVAVGGRRVREKTGGYYVEPTVFTDVAGEMRVAREEIFGPVLSVLDFTDEEEAVRLANATAYGLAGAVWTSDLGRAHRVAGALRAGTVWVNCFDASDVTVPFGGFKESGTGRDKSLHAIEQYEELKTTWIKVGGR</sequence>
<dbReference type="PATRIC" id="fig|42256.3.peg.2112"/>
<evidence type="ECO:0000313" key="8">
    <source>
        <dbReference type="Proteomes" id="UP000025229"/>
    </source>
</evidence>
<dbReference type="PANTHER" id="PTHR11699">
    <property type="entry name" value="ALDEHYDE DEHYDROGENASE-RELATED"/>
    <property type="match status" value="1"/>
</dbReference>
<dbReference type="Gene3D" id="3.40.605.10">
    <property type="entry name" value="Aldehyde Dehydrogenase, Chain A, domain 1"/>
    <property type="match status" value="1"/>
</dbReference>
<dbReference type="EMBL" id="CP007514">
    <property type="protein sequence ID" value="AHY47357.1"/>
    <property type="molecule type" value="Genomic_DNA"/>
</dbReference>